<gene>
    <name evidence="1" type="ORF">PSS4_v1_2270006</name>
</gene>
<proteinExistence type="predicted"/>
<reference evidence="1" key="1">
    <citation type="submission" date="2015-10" db="EMBL/GenBank/DDBJ databases">
        <authorList>
            <person name="Gilbert D.G."/>
        </authorList>
    </citation>
    <scope>NUCLEOTIDE SEQUENCE</scope>
    <source>
        <strain evidence="1">Phyl III-seqv23</strain>
    </source>
</reference>
<organism evidence="1">
    <name type="scientific">Ralstonia solanacearum</name>
    <name type="common">Pseudomonas solanacearum</name>
    <dbReference type="NCBI Taxonomy" id="305"/>
    <lineage>
        <taxon>Bacteria</taxon>
        <taxon>Pseudomonadati</taxon>
        <taxon>Pseudomonadota</taxon>
        <taxon>Betaproteobacteria</taxon>
        <taxon>Burkholderiales</taxon>
        <taxon>Burkholderiaceae</taxon>
        <taxon>Ralstonia</taxon>
        <taxon>Ralstonia solanacearum species complex</taxon>
    </lineage>
</organism>
<accession>A0A0S4UG30</accession>
<evidence type="ECO:0000313" key="1">
    <source>
        <dbReference type="EMBL" id="CUV21138.1"/>
    </source>
</evidence>
<dbReference type="EMBL" id="LN899821">
    <property type="protein sequence ID" value="CUV21138.1"/>
    <property type="molecule type" value="Genomic_DNA"/>
</dbReference>
<sequence length="225" mass="25584">MRPVPDNAFERFVVQRKKDLQRIARHTGGEHQLTDVLHEAWIMAANLQAPNGTHLDLENAAYQEKLLSHLYQHLVRYTEQNVRRAIRLDHAAPGHDLDDDVHPLTYLLISDEGQDPLGELIERETTSALDADLDAHGSLAAAYVHLLRHFDNRMSAVANHLLISRSYAYHCCAKARQLAAHLQHIPIPVSNESRVPGPWSSFRLRRIPVQLSFDFDDELPFKSAC</sequence>
<dbReference type="AlphaFoldDB" id="A0A0S4UG30"/>
<name>A0A0S4UG30_RALSL</name>
<protein>
    <submittedName>
        <fullName evidence="1">Uncharacterized protein</fullName>
    </submittedName>
</protein>
<dbReference type="PATRIC" id="fig|305.118.peg.4418"/>